<evidence type="ECO:0000256" key="7">
    <source>
        <dbReference type="ARBA" id="ARBA00023125"/>
    </source>
</evidence>
<name>A0A2T1DLE2_9CYAN</name>
<dbReference type="GO" id="GO:0046872">
    <property type="term" value="F:metal ion binding"/>
    <property type="evidence" value="ECO:0007669"/>
    <property type="project" value="UniProtKB-UniRule"/>
</dbReference>
<evidence type="ECO:0000256" key="2">
    <source>
        <dbReference type="ARBA" id="ARBA00022723"/>
    </source>
</evidence>
<dbReference type="STRING" id="1920490.GCA_001895925_02341"/>
<dbReference type="CDD" id="cd09634">
    <property type="entry name" value="Cas1_I-II-III"/>
    <property type="match status" value="1"/>
</dbReference>
<sequence length="331" mass="37214">MESLYISQQGCHVSLRQDCILVKQGKTLLQEAQLPMLEQILVFGQSQLTTQLIRSCLFRNIPIAYLSRMGRCYGRVLPVTSGYRSLARQQYALSATTRLAIARLIVGAKLKNSRVILQRQHRRQASAELLGAITQLAQLAQQVTQATSIEQLMGYEGAGAASYFGVFGACVEQSDFKWAGRSKRPPGDPMNAMLSFGYQVLWNHLLSLIELQGLDPYEACLHQGSERHPALASDLIEVFRAPIVDSLVLYLVNRRMVNAVDDFEFPATGGCYLNESGRKKLLTALIMRMEEQVQVAPGVMAPRWELLNRQVKRFRQAVIQVSSEYESYQIR</sequence>
<keyword evidence="5 10" id="KW-0460">Magnesium</keyword>
<accession>A0A2T1DLE2</accession>
<gene>
    <name evidence="10 11" type="primary">cas1</name>
    <name evidence="11" type="ORF">C7B65_05165</name>
</gene>
<dbReference type="GO" id="GO:0004519">
    <property type="term" value="F:endonuclease activity"/>
    <property type="evidence" value="ECO:0007669"/>
    <property type="project" value="UniProtKB-UniRule"/>
</dbReference>
<dbReference type="NCBIfam" id="TIGR00287">
    <property type="entry name" value="cas1"/>
    <property type="match status" value="1"/>
</dbReference>
<dbReference type="RefSeq" id="WP_073069970.1">
    <property type="nucleotide sequence ID" value="NZ_MPPI01000004.1"/>
</dbReference>
<evidence type="ECO:0000256" key="9">
    <source>
        <dbReference type="ARBA" id="ARBA00038592"/>
    </source>
</evidence>
<comment type="function">
    <text evidence="10">CRISPR (clustered regularly interspaced short palindromic repeat), is an adaptive immune system that provides protection against mobile genetic elements (viruses, transposable elements and conjugative plasmids). CRISPR clusters contain spacers, sequences complementary to antecedent mobile elements, and target invading nucleic acids. CRISPR clusters are transcribed and processed into CRISPR RNA (crRNA). Acts as a dsDNA endonuclease. Involved in the integration of spacer DNA into the CRISPR cassette.</text>
</comment>
<keyword evidence="2 10" id="KW-0479">Metal-binding</keyword>
<keyword evidence="3 10" id="KW-0255">Endonuclease</keyword>
<keyword evidence="12" id="KW-1185">Reference proteome</keyword>
<dbReference type="OrthoDB" id="9803119at2"/>
<dbReference type="HAMAP" id="MF_01470">
    <property type="entry name" value="Cas1"/>
    <property type="match status" value="1"/>
</dbReference>
<evidence type="ECO:0000256" key="4">
    <source>
        <dbReference type="ARBA" id="ARBA00022801"/>
    </source>
</evidence>
<keyword evidence="6 10" id="KW-0051">Antiviral defense</keyword>
<dbReference type="Gene3D" id="3.100.10.20">
    <property type="entry name" value="CRISPR-associated endonuclease Cas1, N-terminal domain"/>
    <property type="match status" value="1"/>
</dbReference>
<dbReference type="InterPro" id="IPR002729">
    <property type="entry name" value="CRISPR-assoc_Cas1"/>
</dbReference>
<feature type="binding site" evidence="10">
    <location>
        <position position="237"/>
    </location>
    <ligand>
        <name>Mn(2+)</name>
        <dbReference type="ChEBI" id="CHEBI:29035"/>
    </ligand>
</feature>
<dbReference type="Proteomes" id="UP000238634">
    <property type="component" value="Unassembled WGS sequence"/>
</dbReference>
<comment type="subunit">
    <text evidence="9 10">Homodimer, forms a heterotetramer with a Cas2 homodimer.</text>
</comment>
<evidence type="ECO:0000256" key="8">
    <source>
        <dbReference type="ARBA" id="ARBA00023211"/>
    </source>
</evidence>
<evidence type="ECO:0000256" key="5">
    <source>
        <dbReference type="ARBA" id="ARBA00022842"/>
    </source>
</evidence>
<evidence type="ECO:0000256" key="3">
    <source>
        <dbReference type="ARBA" id="ARBA00022759"/>
    </source>
</evidence>
<evidence type="ECO:0000313" key="11">
    <source>
        <dbReference type="EMBL" id="PSB21320.1"/>
    </source>
</evidence>
<dbReference type="PANTHER" id="PTHR34353">
    <property type="entry name" value="CRISPR-ASSOCIATED ENDONUCLEASE CAS1 1"/>
    <property type="match status" value="1"/>
</dbReference>
<dbReference type="InterPro" id="IPR050646">
    <property type="entry name" value="Cas1"/>
</dbReference>
<dbReference type="InterPro" id="IPR042211">
    <property type="entry name" value="CRISPR-assoc_Cas1_N"/>
</dbReference>
<keyword evidence="8 10" id="KW-0464">Manganese</keyword>
<keyword evidence="1 10" id="KW-0540">Nuclease</keyword>
<proteinExistence type="inferred from homology"/>
<dbReference type="EMBL" id="PVWG01000003">
    <property type="protein sequence ID" value="PSB21320.1"/>
    <property type="molecule type" value="Genomic_DNA"/>
</dbReference>
<protein>
    <recommendedName>
        <fullName evidence="10">CRISPR-associated endonuclease Cas1</fullName>
        <ecNumber evidence="10">3.1.-.-</ecNumber>
    </recommendedName>
</protein>
<dbReference type="PANTHER" id="PTHR34353:SF2">
    <property type="entry name" value="CRISPR-ASSOCIATED ENDONUCLEASE CAS1 1"/>
    <property type="match status" value="1"/>
</dbReference>
<comment type="cofactor">
    <cofactor evidence="10">
        <name>Mg(2+)</name>
        <dbReference type="ChEBI" id="CHEBI:18420"/>
    </cofactor>
    <cofactor evidence="10">
        <name>Mn(2+)</name>
        <dbReference type="ChEBI" id="CHEBI:29035"/>
    </cofactor>
</comment>
<evidence type="ECO:0000256" key="6">
    <source>
        <dbReference type="ARBA" id="ARBA00023118"/>
    </source>
</evidence>
<evidence type="ECO:0000256" key="10">
    <source>
        <dbReference type="HAMAP-Rule" id="MF_01470"/>
    </source>
</evidence>
<comment type="caution">
    <text evidence="11">The sequence shown here is derived from an EMBL/GenBank/DDBJ whole genome shotgun (WGS) entry which is preliminary data.</text>
</comment>
<dbReference type="GO" id="GO:0003677">
    <property type="term" value="F:DNA binding"/>
    <property type="evidence" value="ECO:0007669"/>
    <property type="project" value="UniProtKB-KW"/>
</dbReference>
<dbReference type="GO" id="GO:0016787">
    <property type="term" value="F:hydrolase activity"/>
    <property type="evidence" value="ECO:0007669"/>
    <property type="project" value="UniProtKB-KW"/>
</dbReference>
<keyword evidence="7 10" id="KW-0238">DNA-binding</keyword>
<keyword evidence="4 10" id="KW-0378">Hydrolase</keyword>
<dbReference type="GO" id="GO:0043571">
    <property type="term" value="P:maintenance of CRISPR repeat elements"/>
    <property type="evidence" value="ECO:0007669"/>
    <property type="project" value="UniProtKB-UniRule"/>
</dbReference>
<comment type="similarity">
    <text evidence="10">Belongs to the CRISPR-associated endonuclease Cas1 family.</text>
</comment>
<reference evidence="11 12" key="2">
    <citation type="submission" date="2018-03" db="EMBL/GenBank/DDBJ databases">
        <title>The ancient ancestry and fast evolution of plastids.</title>
        <authorList>
            <person name="Moore K.R."/>
            <person name="Magnabosco C."/>
            <person name="Momper L."/>
            <person name="Gold D.A."/>
            <person name="Bosak T."/>
            <person name="Fournier G.P."/>
        </authorList>
    </citation>
    <scope>NUCLEOTIDE SEQUENCE [LARGE SCALE GENOMIC DNA]</scope>
    <source>
        <strain evidence="11 12">ULC007</strain>
    </source>
</reference>
<dbReference type="Gene3D" id="1.20.120.920">
    <property type="entry name" value="CRISPR-associated endonuclease Cas1, C-terminal domain"/>
    <property type="match status" value="1"/>
</dbReference>
<evidence type="ECO:0000256" key="1">
    <source>
        <dbReference type="ARBA" id="ARBA00022722"/>
    </source>
</evidence>
<dbReference type="AlphaFoldDB" id="A0A2T1DLE2"/>
<organism evidence="11 12">
    <name type="scientific">Phormidesmis priestleyi ULC007</name>
    <dbReference type="NCBI Taxonomy" id="1920490"/>
    <lineage>
        <taxon>Bacteria</taxon>
        <taxon>Bacillati</taxon>
        <taxon>Cyanobacteriota</taxon>
        <taxon>Cyanophyceae</taxon>
        <taxon>Leptolyngbyales</taxon>
        <taxon>Leptolyngbyaceae</taxon>
        <taxon>Phormidesmis</taxon>
    </lineage>
</organism>
<evidence type="ECO:0000313" key="12">
    <source>
        <dbReference type="Proteomes" id="UP000238634"/>
    </source>
</evidence>
<reference evidence="11 12" key="1">
    <citation type="submission" date="2018-02" db="EMBL/GenBank/DDBJ databases">
        <authorList>
            <person name="Cohen D.B."/>
            <person name="Kent A.D."/>
        </authorList>
    </citation>
    <scope>NUCLEOTIDE SEQUENCE [LARGE SCALE GENOMIC DNA]</scope>
    <source>
        <strain evidence="11 12">ULC007</strain>
    </source>
</reference>
<dbReference type="EC" id="3.1.-.-" evidence="10"/>
<dbReference type="InterPro" id="IPR042206">
    <property type="entry name" value="CRISPR-assoc_Cas1_C"/>
</dbReference>
<feature type="binding site" evidence="10">
    <location>
        <position position="222"/>
    </location>
    <ligand>
        <name>Mn(2+)</name>
        <dbReference type="ChEBI" id="CHEBI:29035"/>
    </ligand>
</feature>
<dbReference type="Pfam" id="PF01867">
    <property type="entry name" value="Cas_Cas1"/>
    <property type="match status" value="1"/>
</dbReference>
<dbReference type="GO" id="GO:0051607">
    <property type="term" value="P:defense response to virus"/>
    <property type="evidence" value="ECO:0007669"/>
    <property type="project" value="UniProtKB-UniRule"/>
</dbReference>
<feature type="binding site" evidence="10">
    <location>
        <position position="156"/>
    </location>
    <ligand>
        <name>Mn(2+)</name>
        <dbReference type="ChEBI" id="CHEBI:29035"/>
    </ligand>
</feature>